<gene>
    <name evidence="1" type="ORF">OCU04_000349</name>
</gene>
<dbReference type="PROSITE" id="PS51257">
    <property type="entry name" value="PROKAR_LIPOPROTEIN"/>
    <property type="match status" value="1"/>
</dbReference>
<dbReference type="AlphaFoldDB" id="A0A9X0AVW5"/>
<dbReference type="OrthoDB" id="10550370at2759"/>
<keyword evidence="2" id="KW-1185">Reference proteome</keyword>
<name>A0A9X0AVW5_9HELO</name>
<organism evidence="1 2">
    <name type="scientific">Sclerotinia nivalis</name>
    <dbReference type="NCBI Taxonomy" id="352851"/>
    <lineage>
        <taxon>Eukaryota</taxon>
        <taxon>Fungi</taxon>
        <taxon>Dikarya</taxon>
        <taxon>Ascomycota</taxon>
        <taxon>Pezizomycotina</taxon>
        <taxon>Leotiomycetes</taxon>
        <taxon>Helotiales</taxon>
        <taxon>Sclerotiniaceae</taxon>
        <taxon>Sclerotinia</taxon>
    </lineage>
</organism>
<dbReference type="EMBL" id="JAPEIS010000001">
    <property type="protein sequence ID" value="KAJ8069942.1"/>
    <property type="molecule type" value="Genomic_DNA"/>
</dbReference>
<comment type="caution">
    <text evidence="1">The sequence shown here is derived from an EMBL/GenBank/DDBJ whole genome shotgun (WGS) entry which is preliminary data.</text>
</comment>
<accession>A0A9X0AVW5</accession>
<evidence type="ECO:0000313" key="2">
    <source>
        <dbReference type="Proteomes" id="UP001152300"/>
    </source>
</evidence>
<sequence length="118" mass="12782">MISVSEKFTVTSPGGCFTAISCPPLEQAASSTISRNLPTRCYLSLGISLYSSSSWSPLKIEPHYLDINTIIRKNVNTNQNNKTNTTNLTIPTVIMSPCSCCTHAASECSTCTCCKDKH</sequence>
<evidence type="ECO:0000313" key="1">
    <source>
        <dbReference type="EMBL" id="KAJ8069942.1"/>
    </source>
</evidence>
<protein>
    <submittedName>
        <fullName evidence="1">Uncharacterized protein</fullName>
    </submittedName>
</protein>
<dbReference type="Proteomes" id="UP001152300">
    <property type="component" value="Unassembled WGS sequence"/>
</dbReference>
<proteinExistence type="predicted"/>
<reference evidence="1" key="1">
    <citation type="submission" date="2022-11" db="EMBL/GenBank/DDBJ databases">
        <title>Genome Resource of Sclerotinia nivalis Strain SnTB1, a Plant Pathogen Isolated from American Ginseng.</title>
        <authorList>
            <person name="Fan S."/>
        </authorList>
    </citation>
    <scope>NUCLEOTIDE SEQUENCE</scope>
    <source>
        <strain evidence="1">SnTB1</strain>
    </source>
</reference>